<evidence type="ECO:0000313" key="7">
    <source>
        <dbReference type="EMBL" id="CAI2165729.1"/>
    </source>
</evidence>
<proteinExistence type="predicted"/>
<feature type="compositionally biased region" description="Polar residues" evidence="5">
    <location>
        <begin position="414"/>
        <end position="429"/>
    </location>
</feature>
<dbReference type="Pfam" id="PF04193">
    <property type="entry name" value="PQ-loop"/>
    <property type="match status" value="2"/>
</dbReference>
<evidence type="ECO:0000256" key="2">
    <source>
        <dbReference type="ARBA" id="ARBA00022692"/>
    </source>
</evidence>
<feature type="transmembrane region" description="Helical" evidence="6">
    <location>
        <begin position="377"/>
        <end position="399"/>
    </location>
</feature>
<sequence length="438" mass="49479">MQQPPPTTSSGPLTVPQFVVIHDQLQQCWKHPVVHYVFEDEPFPSDVPKDSYVLVNLGEDGESIAAVHSLSHKFQVTNCKVSSTPQMNANAGTGGGKDSNTNLMLTIEGMSANQPAKNRSKQYKEEFDQSSSVFGLDDLMEQLLLHVDPKRCPSFSDPVDVFIAALIAVSLLVCYLPQHYRIINTKTSEGINPWFLLCGSISLTCNLFNILILQANKIFVSGRFCFQNTLGILQIILQWFMFTIFLILYIVYFPEHLKIVSDINAYNRIKTSMKWLVSRYITAFVTIIFFFVLITSTYLLIFVGEADEHNIVKYWADLLGIFSLILASIQYIPQIWETWGIKIVGALSIPMLIVQTPGTFLLVYFLKIREGTRWSSWIAFLIAGILQATLLVLCLVLYYKEKRRISSRSVNEIEAQSSGPSEPNEQSPLLPSLSVREN</sequence>
<accession>A0A9W4SEL3</accession>
<dbReference type="GO" id="GO:0016020">
    <property type="term" value="C:membrane"/>
    <property type="evidence" value="ECO:0007669"/>
    <property type="project" value="UniProtKB-SubCell"/>
</dbReference>
<dbReference type="EMBL" id="CAMKVN010000245">
    <property type="protein sequence ID" value="CAI2165729.1"/>
    <property type="molecule type" value="Genomic_DNA"/>
</dbReference>
<feature type="transmembrane region" description="Helical" evidence="6">
    <location>
        <begin position="344"/>
        <end position="365"/>
    </location>
</feature>
<keyword evidence="8" id="KW-1185">Reference proteome</keyword>
<evidence type="ECO:0000256" key="3">
    <source>
        <dbReference type="ARBA" id="ARBA00022989"/>
    </source>
</evidence>
<dbReference type="SMART" id="SM00679">
    <property type="entry name" value="CTNS"/>
    <property type="match status" value="2"/>
</dbReference>
<comment type="subcellular location">
    <subcellularLocation>
        <location evidence="1">Membrane</location>
        <topology evidence="1">Multi-pass membrane protein</topology>
    </subcellularLocation>
</comment>
<comment type="caution">
    <text evidence="7">The sequence shown here is derived from an EMBL/GenBank/DDBJ whole genome shotgun (WGS) entry which is preliminary data.</text>
</comment>
<feature type="transmembrane region" description="Helical" evidence="6">
    <location>
        <begin position="314"/>
        <end position="332"/>
    </location>
</feature>
<protein>
    <submittedName>
        <fullName evidence="7">10977_t:CDS:1</fullName>
    </submittedName>
</protein>
<keyword evidence="4 6" id="KW-0472">Membrane</keyword>
<keyword evidence="3 6" id="KW-1133">Transmembrane helix</keyword>
<feature type="transmembrane region" description="Helical" evidence="6">
    <location>
        <begin position="161"/>
        <end position="182"/>
    </location>
</feature>
<dbReference type="PANTHER" id="PTHR16201">
    <property type="entry name" value="SEVEN TRANSMEMBRANE PROTEIN 1-RELATED"/>
    <property type="match status" value="1"/>
</dbReference>
<evidence type="ECO:0000313" key="8">
    <source>
        <dbReference type="Proteomes" id="UP001153678"/>
    </source>
</evidence>
<name>A0A9W4SEL3_9GLOM</name>
<reference evidence="7" key="1">
    <citation type="submission" date="2022-08" db="EMBL/GenBank/DDBJ databases">
        <authorList>
            <person name="Kallberg Y."/>
            <person name="Tangrot J."/>
            <person name="Rosling A."/>
        </authorList>
    </citation>
    <scope>NUCLEOTIDE SEQUENCE</scope>
    <source>
        <strain evidence="7">Wild A</strain>
    </source>
</reference>
<dbReference type="AlphaFoldDB" id="A0A9W4SEL3"/>
<evidence type="ECO:0000256" key="1">
    <source>
        <dbReference type="ARBA" id="ARBA00004141"/>
    </source>
</evidence>
<dbReference type="Gene3D" id="1.20.1280.290">
    <property type="match status" value="2"/>
</dbReference>
<feature type="region of interest" description="Disordered" evidence="5">
    <location>
        <begin position="414"/>
        <end position="438"/>
    </location>
</feature>
<dbReference type="PANTHER" id="PTHR16201:SF11">
    <property type="entry name" value="PQ-LOOP REPEAT-CONTAINING PROTEIN"/>
    <property type="match status" value="1"/>
</dbReference>
<keyword evidence="2 6" id="KW-0812">Transmembrane</keyword>
<feature type="transmembrane region" description="Helical" evidence="6">
    <location>
        <begin position="194"/>
        <end position="212"/>
    </location>
</feature>
<dbReference type="Proteomes" id="UP001153678">
    <property type="component" value="Unassembled WGS sequence"/>
</dbReference>
<evidence type="ECO:0000256" key="4">
    <source>
        <dbReference type="ARBA" id="ARBA00023136"/>
    </source>
</evidence>
<dbReference type="InterPro" id="IPR006603">
    <property type="entry name" value="PQ-loop_rpt"/>
</dbReference>
<feature type="transmembrane region" description="Helical" evidence="6">
    <location>
        <begin position="280"/>
        <end position="302"/>
    </location>
</feature>
<feature type="transmembrane region" description="Helical" evidence="6">
    <location>
        <begin position="232"/>
        <end position="252"/>
    </location>
</feature>
<gene>
    <name evidence="7" type="ORF">FWILDA_LOCUS2216</name>
</gene>
<evidence type="ECO:0000256" key="6">
    <source>
        <dbReference type="SAM" id="Phobius"/>
    </source>
</evidence>
<evidence type="ECO:0000256" key="5">
    <source>
        <dbReference type="SAM" id="MobiDB-lite"/>
    </source>
</evidence>
<dbReference type="OrthoDB" id="1681166at2759"/>
<organism evidence="7 8">
    <name type="scientific">Funneliformis geosporum</name>
    <dbReference type="NCBI Taxonomy" id="1117311"/>
    <lineage>
        <taxon>Eukaryota</taxon>
        <taxon>Fungi</taxon>
        <taxon>Fungi incertae sedis</taxon>
        <taxon>Mucoromycota</taxon>
        <taxon>Glomeromycotina</taxon>
        <taxon>Glomeromycetes</taxon>
        <taxon>Glomerales</taxon>
        <taxon>Glomeraceae</taxon>
        <taxon>Funneliformis</taxon>
    </lineage>
</organism>
<dbReference type="InterPro" id="IPR051415">
    <property type="entry name" value="LAAT-1"/>
</dbReference>